<dbReference type="EMBL" id="KI968700">
    <property type="protein sequence ID" value="EUN31198.1"/>
    <property type="molecule type" value="Genomic_DNA"/>
</dbReference>
<protein>
    <submittedName>
        <fullName evidence="1">Uncharacterized protein</fullName>
    </submittedName>
</protein>
<dbReference type="RefSeq" id="XP_014560806.1">
    <property type="nucleotide sequence ID" value="XM_014705320.1"/>
</dbReference>
<name>W7EL76_BIPV3</name>
<keyword evidence="2" id="KW-1185">Reference proteome</keyword>
<reference evidence="1 2" key="1">
    <citation type="journal article" date="2013" name="PLoS Genet.">
        <title>Comparative genome structure, secondary metabolite, and effector coding capacity across Cochliobolus pathogens.</title>
        <authorList>
            <person name="Condon B.J."/>
            <person name="Leng Y."/>
            <person name="Wu D."/>
            <person name="Bushley K.E."/>
            <person name="Ohm R.A."/>
            <person name="Otillar R."/>
            <person name="Martin J."/>
            <person name="Schackwitz W."/>
            <person name="Grimwood J."/>
            <person name="MohdZainudin N."/>
            <person name="Xue C."/>
            <person name="Wang R."/>
            <person name="Manning V.A."/>
            <person name="Dhillon B."/>
            <person name="Tu Z.J."/>
            <person name="Steffenson B.J."/>
            <person name="Salamov A."/>
            <person name="Sun H."/>
            <person name="Lowry S."/>
            <person name="LaButti K."/>
            <person name="Han J."/>
            <person name="Copeland A."/>
            <person name="Lindquist E."/>
            <person name="Barry K."/>
            <person name="Schmutz J."/>
            <person name="Baker S.E."/>
            <person name="Ciuffetti L.M."/>
            <person name="Grigoriev I.V."/>
            <person name="Zhong S."/>
            <person name="Turgeon B.G."/>
        </authorList>
    </citation>
    <scope>NUCLEOTIDE SEQUENCE [LARGE SCALE GENOMIC DNA]</scope>
    <source>
        <strain evidence="1 2">FI3</strain>
    </source>
</reference>
<accession>W7EL76</accession>
<proteinExistence type="predicted"/>
<evidence type="ECO:0000313" key="1">
    <source>
        <dbReference type="EMBL" id="EUN31198.1"/>
    </source>
</evidence>
<dbReference type="Proteomes" id="UP000054337">
    <property type="component" value="Unassembled WGS sequence"/>
</dbReference>
<gene>
    <name evidence="1" type="ORF">COCVIDRAFT_88315</name>
</gene>
<dbReference type="GeneID" id="26258841"/>
<organism evidence="1 2">
    <name type="scientific">Bipolaris victoriae (strain FI3)</name>
    <name type="common">Victoria blight of oats agent</name>
    <name type="synonym">Cochliobolus victoriae</name>
    <dbReference type="NCBI Taxonomy" id="930091"/>
    <lineage>
        <taxon>Eukaryota</taxon>
        <taxon>Fungi</taxon>
        <taxon>Dikarya</taxon>
        <taxon>Ascomycota</taxon>
        <taxon>Pezizomycotina</taxon>
        <taxon>Dothideomycetes</taxon>
        <taxon>Pleosporomycetidae</taxon>
        <taxon>Pleosporales</taxon>
        <taxon>Pleosporineae</taxon>
        <taxon>Pleosporaceae</taxon>
        <taxon>Bipolaris</taxon>
    </lineage>
</organism>
<evidence type="ECO:0000313" key="2">
    <source>
        <dbReference type="Proteomes" id="UP000054337"/>
    </source>
</evidence>
<dbReference type="HOGENOM" id="CLU_2474894_0_0_1"/>
<feature type="non-terminal residue" evidence="1">
    <location>
        <position position="1"/>
    </location>
</feature>
<sequence>QPSPPPPPHAALSLASRPRKLPRDSWCSRLAWHPQRQLRTWSARQWSRTIVNSCVTQVLRGFRTLRHRKGDDGLYAPTHSSTTPIDWF</sequence>
<dbReference type="AlphaFoldDB" id="W7EL76"/>